<organism evidence="8 9">
    <name type="scientific">Aquilegia coerulea</name>
    <name type="common">Rocky mountain columbine</name>
    <dbReference type="NCBI Taxonomy" id="218851"/>
    <lineage>
        <taxon>Eukaryota</taxon>
        <taxon>Viridiplantae</taxon>
        <taxon>Streptophyta</taxon>
        <taxon>Embryophyta</taxon>
        <taxon>Tracheophyta</taxon>
        <taxon>Spermatophyta</taxon>
        <taxon>Magnoliopsida</taxon>
        <taxon>Ranunculales</taxon>
        <taxon>Ranunculaceae</taxon>
        <taxon>Thalictroideae</taxon>
        <taxon>Aquilegia</taxon>
    </lineage>
</organism>
<feature type="transmembrane region" description="Helical" evidence="6">
    <location>
        <begin position="189"/>
        <end position="208"/>
    </location>
</feature>
<sequence>MGALNNNMSGIISTLLPPILMVLVQTSFAGTNLLYKVAIEDGMDINIAVAYRFLLASGLLMILAFYKERTHMSNLTWNIVFKGFLCGLFGGTLFQLFYSASLNYTSTTIATAMGNLEPAFTFVLAIIFRMESVAIGSTGGKAKIVGTLLSVGGAMLLTFYKGIEIKTGSLHVVKLHGDDIHSKPVHHHILGSLLAFASSIFYSGYLIVQARMSEQYPFHYTNAAMMCATTSIQTGFYALIRDRDWTHWKLGFNIRLLTVLFSGIFASGLSSTLISWCVQYKDPLYVAIFSPLMLLLVALGGTFLLNEKLYLGSILGGLMTVMGLYVVLWGKSKETKTSKNSGDDAVQME</sequence>
<dbReference type="AlphaFoldDB" id="A0A2G5C735"/>
<dbReference type="Proteomes" id="UP000230069">
    <property type="component" value="Unassembled WGS sequence"/>
</dbReference>
<feature type="transmembrane region" description="Helical" evidence="6">
    <location>
        <begin position="220"/>
        <end position="240"/>
    </location>
</feature>
<feature type="transmembrane region" description="Helical" evidence="6">
    <location>
        <begin position="284"/>
        <end position="304"/>
    </location>
</feature>
<evidence type="ECO:0000256" key="4">
    <source>
        <dbReference type="ARBA" id="ARBA00022989"/>
    </source>
</evidence>
<dbReference type="GO" id="GO:0016020">
    <property type="term" value="C:membrane"/>
    <property type="evidence" value="ECO:0007669"/>
    <property type="project" value="UniProtKB-SubCell"/>
</dbReference>
<evidence type="ECO:0000256" key="2">
    <source>
        <dbReference type="ARBA" id="ARBA00007635"/>
    </source>
</evidence>
<dbReference type="InterPro" id="IPR037185">
    <property type="entry name" value="EmrE-like"/>
</dbReference>
<dbReference type="InterPro" id="IPR030184">
    <property type="entry name" value="WAT1-related"/>
</dbReference>
<feature type="transmembrane region" description="Helical" evidence="6">
    <location>
        <begin position="252"/>
        <end position="277"/>
    </location>
</feature>
<evidence type="ECO:0000256" key="6">
    <source>
        <dbReference type="RuleBase" id="RU363077"/>
    </source>
</evidence>
<feature type="transmembrane region" description="Helical" evidence="6">
    <location>
        <begin position="45"/>
        <end position="66"/>
    </location>
</feature>
<dbReference type="EMBL" id="KZ305100">
    <property type="protein sequence ID" value="PIA27093.1"/>
    <property type="molecule type" value="Genomic_DNA"/>
</dbReference>
<name>A0A2G5C735_AQUCA</name>
<proteinExistence type="inferred from homology"/>
<comment type="subcellular location">
    <subcellularLocation>
        <location evidence="1 6">Membrane</location>
        <topology evidence="1 6">Multi-pass membrane protein</topology>
    </subcellularLocation>
</comment>
<feature type="non-terminal residue" evidence="8">
    <location>
        <position position="349"/>
    </location>
</feature>
<dbReference type="InParanoid" id="A0A2G5C735"/>
<evidence type="ECO:0000313" key="9">
    <source>
        <dbReference type="Proteomes" id="UP000230069"/>
    </source>
</evidence>
<evidence type="ECO:0000313" key="8">
    <source>
        <dbReference type="EMBL" id="PIA27093.1"/>
    </source>
</evidence>
<evidence type="ECO:0000256" key="1">
    <source>
        <dbReference type="ARBA" id="ARBA00004141"/>
    </source>
</evidence>
<dbReference type="PANTHER" id="PTHR31218">
    <property type="entry name" value="WAT1-RELATED PROTEIN"/>
    <property type="match status" value="1"/>
</dbReference>
<keyword evidence="4 6" id="KW-1133">Transmembrane helix</keyword>
<evidence type="ECO:0000256" key="3">
    <source>
        <dbReference type="ARBA" id="ARBA00022692"/>
    </source>
</evidence>
<accession>A0A2G5C735</accession>
<reference evidence="8 9" key="1">
    <citation type="submission" date="2017-09" db="EMBL/GenBank/DDBJ databases">
        <title>WGS assembly of Aquilegia coerulea Goldsmith.</title>
        <authorList>
            <person name="Hodges S."/>
            <person name="Kramer E."/>
            <person name="Nordborg M."/>
            <person name="Tomkins J."/>
            <person name="Borevitz J."/>
            <person name="Derieg N."/>
            <person name="Yan J."/>
            <person name="Mihaltcheva S."/>
            <person name="Hayes R.D."/>
            <person name="Rokhsar D."/>
        </authorList>
    </citation>
    <scope>NUCLEOTIDE SEQUENCE [LARGE SCALE GENOMIC DNA]</scope>
    <source>
        <strain evidence="9">cv. Goldsmith</strain>
    </source>
</reference>
<comment type="similarity">
    <text evidence="2 6">Belongs to the drug/metabolite transporter (DMT) superfamily. Plant drug/metabolite exporter (P-DME) (TC 2.A.7.4) family.</text>
</comment>
<keyword evidence="5 6" id="KW-0472">Membrane</keyword>
<feature type="transmembrane region" description="Helical" evidence="6">
    <location>
        <begin position="109"/>
        <end position="130"/>
    </location>
</feature>
<feature type="domain" description="EamA" evidence="7">
    <location>
        <begin position="19"/>
        <end position="158"/>
    </location>
</feature>
<dbReference type="OrthoDB" id="1728340at2759"/>
<feature type="transmembrane region" description="Helical" evidence="6">
    <location>
        <begin position="142"/>
        <end position="160"/>
    </location>
</feature>
<dbReference type="InterPro" id="IPR000620">
    <property type="entry name" value="EamA_dom"/>
</dbReference>
<protein>
    <recommendedName>
        <fullName evidence="6">WAT1-related protein</fullName>
    </recommendedName>
</protein>
<evidence type="ECO:0000256" key="5">
    <source>
        <dbReference type="ARBA" id="ARBA00023136"/>
    </source>
</evidence>
<evidence type="ECO:0000259" key="7">
    <source>
        <dbReference type="Pfam" id="PF00892"/>
    </source>
</evidence>
<feature type="transmembrane region" description="Helical" evidence="6">
    <location>
        <begin position="310"/>
        <end position="330"/>
    </location>
</feature>
<gene>
    <name evidence="8" type="ORF">AQUCO_08300056v1</name>
</gene>
<keyword evidence="3 6" id="KW-0812">Transmembrane</keyword>
<feature type="transmembrane region" description="Helical" evidence="6">
    <location>
        <begin position="78"/>
        <end position="97"/>
    </location>
</feature>
<dbReference type="GO" id="GO:0022857">
    <property type="term" value="F:transmembrane transporter activity"/>
    <property type="evidence" value="ECO:0007669"/>
    <property type="project" value="InterPro"/>
</dbReference>
<feature type="domain" description="EamA" evidence="7">
    <location>
        <begin position="190"/>
        <end position="328"/>
    </location>
</feature>
<dbReference type="SUPFAM" id="SSF103481">
    <property type="entry name" value="Multidrug resistance efflux transporter EmrE"/>
    <property type="match status" value="2"/>
</dbReference>
<keyword evidence="9" id="KW-1185">Reference proteome</keyword>
<dbReference type="Pfam" id="PF00892">
    <property type="entry name" value="EamA"/>
    <property type="match status" value="2"/>
</dbReference>